<keyword evidence="8" id="KW-0328">Glycosyltransferase</keyword>
<dbReference type="GO" id="GO:0016780">
    <property type="term" value="F:phosphotransferase activity, for other substituted phosphate groups"/>
    <property type="evidence" value="ECO:0007669"/>
    <property type="project" value="InterPro"/>
</dbReference>
<evidence type="ECO:0000256" key="3">
    <source>
        <dbReference type="ARBA" id="ARBA00022679"/>
    </source>
</evidence>
<organism evidence="8">
    <name type="scientific">gut metagenome</name>
    <dbReference type="NCBI Taxonomy" id="749906"/>
    <lineage>
        <taxon>unclassified sequences</taxon>
        <taxon>metagenomes</taxon>
        <taxon>organismal metagenomes</taxon>
    </lineage>
</organism>
<keyword evidence="5 7" id="KW-1133">Transmembrane helix</keyword>
<dbReference type="GO" id="GO:0016757">
    <property type="term" value="F:glycosyltransferase activity"/>
    <property type="evidence" value="ECO:0007669"/>
    <property type="project" value="UniProtKB-KW"/>
</dbReference>
<feature type="transmembrane region" description="Helical" evidence="7">
    <location>
        <begin position="136"/>
        <end position="155"/>
    </location>
</feature>
<name>J9FKX9_9ZZZZ</name>
<gene>
    <name evidence="8" type="ORF">EVA_16830</name>
</gene>
<proteinExistence type="predicted"/>
<dbReference type="GO" id="GO:0009103">
    <property type="term" value="P:lipopolysaccharide biosynthetic process"/>
    <property type="evidence" value="ECO:0007669"/>
    <property type="project" value="TreeGrafter"/>
</dbReference>
<evidence type="ECO:0000256" key="1">
    <source>
        <dbReference type="ARBA" id="ARBA00004651"/>
    </source>
</evidence>
<dbReference type="EMBL" id="AMCI01006025">
    <property type="protein sequence ID" value="EJW95063.1"/>
    <property type="molecule type" value="Genomic_DNA"/>
</dbReference>
<dbReference type="PANTHER" id="PTHR22926:SF3">
    <property type="entry name" value="UNDECAPRENYL-PHOSPHATE ALPHA-N-ACETYLGLUCOSAMINYL 1-PHOSPHATE TRANSFERASE"/>
    <property type="match status" value="1"/>
</dbReference>
<protein>
    <submittedName>
        <fullName evidence="8">Undecaprenyl-phosphate alpha-N-acetylglucosaminyltransferase</fullName>
    </submittedName>
</protein>
<comment type="caution">
    <text evidence="8">The sequence shown here is derived from an EMBL/GenBank/DDBJ whole genome shotgun (WGS) entry which is preliminary data.</text>
</comment>
<keyword evidence="2" id="KW-1003">Cell membrane</keyword>
<reference evidence="8" key="1">
    <citation type="journal article" date="2012" name="PLoS ONE">
        <title>Gene sets for utilization of primary and secondary nutrition supplies in the distal gut of endangered iberian lynx.</title>
        <authorList>
            <person name="Alcaide M."/>
            <person name="Messina E."/>
            <person name="Richter M."/>
            <person name="Bargiela R."/>
            <person name="Peplies J."/>
            <person name="Huws S.A."/>
            <person name="Newbold C.J."/>
            <person name="Golyshin P.N."/>
            <person name="Simon M.A."/>
            <person name="Lopez G."/>
            <person name="Yakimov M.M."/>
            <person name="Ferrer M."/>
        </authorList>
    </citation>
    <scope>NUCLEOTIDE SEQUENCE</scope>
</reference>
<feature type="transmembrane region" description="Helical" evidence="7">
    <location>
        <begin position="112"/>
        <end position="130"/>
    </location>
</feature>
<dbReference type="CDD" id="cd06853">
    <property type="entry name" value="GT_WecA_like"/>
    <property type="match status" value="1"/>
</dbReference>
<dbReference type="Pfam" id="PF00953">
    <property type="entry name" value="Glycos_transf_4"/>
    <property type="match status" value="1"/>
</dbReference>
<accession>J9FKX9</accession>
<dbReference type="PANTHER" id="PTHR22926">
    <property type="entry name" value="PHOSPHO-N-ACETYLMURAMOYL-PENTAPEPTIDE-TRANSFERASE"/>
    <property type="match status" value="1"/>
</dbReference>
<keyword evidence="3 8" id="KW-0808">Transferase</keyword>
<feature type="transmembrane region" description="Helical" evidence="7">
    <location>
        <begin position="84"/>
        <end position="105"/>
    </location>
</feature>
<dbReference type="InterPro" id="IPR000715">
    <property type="entry name" value="Glycosyl_transferase_4"/>
</dbReference>
<keyword evidence="6 7" id="KW-0472">Membrane</keyword>
<dbReference type="InterPro" id="IPR018480">
    <property type="entry name" value="PNAcMuramoyl-5peptid_Trfase_CS"/>
</dbReference>
<dbReference type="GO" id="GO:0071555">
    <property type="term" value="P:cell wall organization"/>
    <property type="evidence" value="ECO:0007669"/>
    <property type="project" value="TreeGrafter"/>
</dbReference>
<dbReference type="GO" id="GO:0005886">
    <property type="term" value="C:plasma membrane"/>
    <property type="evidence" value="ECO:0007669"/>
    <property type="project" value="UniProtKB-SubCell"/>
</dbReference>
<feature type="non-terminal residue" evidence="8">
    <location>
        <position position="223"/>
    </location>
</feature>
<evidence type="ECO:0000256" key="2">
    <source>
        <dbReference type="ARBA" id="ARBA00022475"/>
    </source>
</evidence>
<evidence type="ECO:0000256" key="4">
    <source>
        <dbReference type="ARBA" id="ARBA00022692"/>
    </source>
</evidence>
<dbReference type="GO" id="GO:0044038">
    <property type="term" value="P:cell wall macromolecule biosynthetic process"/>
    <property type="evidence" value="ECO:0007669"/>
    <property type="project" value="TreeGrafter"/>
</dbReference>
<evidence type="ECO:0000256" key="6">
    <source>
        <dbReference type="ARBA" id="ARBA00023136"/>
    </source>
</evidence>
<feature type="transmembrane region" description="Helical" evidence="7">
    <location>
        <begin position="55"/>
        <end position="72"/>
    </location>
</feature>
<keyword evidence="4 7" id="KW-0812">Transmembrane</keyword>
<feature type="transmembrane region" description="Helical" evidence="7">
    <location>
        <begin position="27"/>
        <end position="43"/>
    </location>
</feature>
<evidence type="ECO:0000256" key="7">
    <source>
        <dbReference type="SAM" id="Phobius"/>
    </source>
</evidence>
<sequence>MLIGASASLAIMVGLEGREFLHLDLTSMLVLTGMFILYLIGILDDLFGMPATLKFVIQLIVSLFLPFCGLYIHNLYGLFGIYEIAPWIGYPLTIFTTLLIVNAINLIDGIDGLSSSLSLIAILVFGLLFLRHGLTLYVIYCAGLIGSVSVFFYYNMFGNPAKGTKTFMGDTGSLTLGYALSFLAIRYIMTCTETNIQNMHATALLVPYTLLLVPCFDLIRVAL</sequence>
<evidence type="ECO:0000313" key="8">
    <source>
        <dbReference type="EMBL" id="EJW95063.1"/>
    </source>
</evidence>
<comment type="subcellular location">
    <subcellularLocation>
        <location evidence="1">Cell membrane</location>
        <topology evidence="1">Multi-pass membrane protein</topology>
    </subcellularLocation>
</comment>
<feature type="transmembrane region" description="Helical" evidence="7">
    <location>
        <begin position="201"/>
        <end position="219"/>
    </location>
</feature>
<dbReference type="PROSITE" id="PS01348">
    <property type="entry name" value="MRAY_2"/>
    <property type="match status" value="1"/>
</dbReference>
<dbReference type="AlphaFoldDB" id="J9FKX9"/>
<feature type="transmembrane region" description="Helical" evidence="7">
    <location>
        <begin position="167"/>
        <end position="189"/>
    </location>
</feature>
<evidence type="ECO:0000256" key="5">
    <source>
        <dbReference type="ARBA" id="ARBA00022989"/>
    </source>
</evidence>